<dbReference type="PROSITE" id="PS00411">
    <property type="entry name" value="KINESIN_MOTOR_1"/>
    <property type="match status" value="1"/>
</dbReference>
<dbReference type="InterPro" id="IPR027640">
    <property type="entry name" value="Kinesin-like_fam"/>
</dbReference>
<dbReference type="GO" id="GO:0005874">
    <property type="term" value="C:microtubule"/>
    <property type="evidence" value="ECO:0007669"/>
    <property type="project" value="UniProtKB-KW"/>
</dbReference>
<evidence type="ECO:0000256" key="12">
    <source>
        <dbReference type="SAM" id="MobiDB-lite"/>
    </source>
</evidence>
<evidence type="ECO:0000256" key="10">
    <source>
        <dbReference type="PROSITE-ProRule" id="PRU00283"/>
    </source>
</evidence>
<organism evidence="14">
    <name type="scientific">Bactrocera latifrons</name>
    <name type="common">Malaysian fruit fly</name>
    <name type="synonym">Chaetodacus latifrons</name>
    <dbReference type="NCBI Taxonomy" id="174628"/>
    <lineage>
        <taxon>Eukaryota</taxon>
        <taxon>Metazoa</taxon>
        <taxon>Ecdysozoa</taxon>
        <taxon>Arthropoda</taxon>
        <taxon>Hexapoda</taxon>
        <taxon>Insecta</taxon>
        <taxon>Pterygota</taxon>
        <taxon>Neoptera</taxon>
        <taxon>Endopterygota</taxon>
        <taxon>Diptera</taxon>
        <taxon>Brachycera</taxon>
        <taxon>Muscomorpha</taxon>
        <taxon>Tephritoidea</taxon>
        <taxon>Tephritidae</taxon>
        <taxon>Bactrocera</taxon>
        <taxon>Bactrocera</taxon>
    </lineage>
</organism>
<protein>
    <recommendedName>
        <fullName evidence="11">Kinesin-like protein</fullName>
    </recommendedName>
</protein>
<dbReference type="Pfam" id="PF00225">
    <property type="entry name" value="Kinesin"/>
    <property type="match status" value="1"/>
</dbReference>
<dbReference type="InterPro" id="IPR001752">
    <property type="entry name" value="Kinesin_motor_dom"/>
</dbReference>
<dbReference type="SMART" id="SM00129">
    <property type="entry name" value="KISc"/>
    <property type="match status" value="1"/>
</dbReference>
<dbReference type="PANTHER" id="PTHR47968:SF50">
    <property type="entry name" value="KINESIN-LIKE PROTEIN"/>
    <property type="match status" value="1"/>
</dbReference>
<dbReference type="CTD" id="38611"/>
<gene>
    <name evidence="14" type="primary">KIF3A</name>
    <name evidence="14" type="ORF">c0_g1_i1</name>
</gene>
<evidence type="ECO:0000256" key="1">
    <source>
        <dbReference type="ARBA" id="ARBA00004245"/>
    </source>
</evidence>
<dbReference type="InterPro" id="IPR019821">
    <property type="entry name" value="Kinesin_motor_CS"/>
</dbReference>
<feature type="compositionally biased region" description="Acidic residues" evidence="12">
    <location>
        <begin position="388"/>
        <end position="398"/>
    </location>
</feature>
<feature type="binding site" evidence="10">
    <location>
        <begin position="105"/>
        <end position="112"/>
    </location>
    <ligand>
        <name>ATP</name>
        <dbReference type="ChEBI" id="CHEBI:30616"/>
    </ligand>
</feature>
<keyword evidence="6" id="KW-0175">Coiled coil</keyword>
<feature type="domain" description="Kinesin motor" evidence="13">
    <location>
        <begin position="19"/>
        <end position="350"/>
    </location>
</feature>
<evidence type="ECO:0000256" key="7">
    <source>
        <dbReference type="ARBA" id="ARBA00023175"/>
    </source>
</evidence>
<feature type="region of interest" description="Disordered" evidence="12">
    <location>
        <begin position="646"/>
        <end position="669"/>
    </location>
</feature>
<evidence type="ECO:0000256" key="5">
    <source>
        <dbReference type="ARBA" id="ARBA00022840"/>
    </source>
</evidence>
<evidence type="ECO:0000256" key="3">
    <source>
        <dbReference type="ARBA" id="ARBA00022701"/>
    </source>
</evidence>
<accession>A0A0K8VZE1</accession>
<dbReference type="GO" id="GO:0008017">
    <property type="term" value="F:microtubule binding"/>
    <property type="evidence" value="ECO:0007669"/>
    <property type="project" value="InterPro"/>
</dbReference>
<feature type="compositionally biased region" description="Basic and acidic residues" evidence="12">
    <location>
        <begin position="422"/>
        <end position="450"/>
    </location>
</feature>
<dbReference type="GeneID" id="108969564"/>
<keyword evidence="5 10" id="KW-0067">ATP-binding</keyword>
<evidence type="ECO:0000256" key="8">
    <source>
        <dbReference type="ARBA" id="ARBA00023212"/>
    </source>
</evidence>
<dbReference type="GO" id="GO:0007018">
    <property type="term" value="P:microtubule-based movement"/>
    <property type="evidence" value="ECO:0007669"/>
    <property type="project" value="InterPro"/>
</dbReference>
<dbReference type="Gene3D" id="3.40.850.10">
    <property type="entry name" value="Kinesin motor domain"/>
    <property type="match status" value="1"/>
</dbReference>
<dbReference type="GO" id="GO:0003777">
    <property type="term" value="F:microtubule motor activity"/>
    <property type="evidence" value="ECO:0007669"/>
    <property type="project" value="InterPro"/>
</dbReference>
<dbReference type="AlphaFoldDB" id="A0A0K8VZE1"/>
<dbReference type="InterPro" id="IPR027417">
    <property type="entry name" value="P-loop_NTPase"/>
</dbReference>
<dbReference type="PANTHER" id="PTHR47968">
    <property type="entry name" value="CENTROMERE PROTEIN E"/>
    <property type="match status" value="1"/>
</dbReference>
<evidence type="ECO:0000256" key="4">
    <source>
        <dbReference type="ARBA" id="ARBA00022741"/>
    </source>
</evidence>
<feature type="region of interest" description="Disordered" evidence="12">
    <location>
        <begin position="379"/>
        <end position="398"/>
    </location>
</feature>
<keyword evidence="8" id="KW-0206">Cytoskeleton</keyword>
<dbReference type="FunFam" id="3.40.850.10:FF:000029">
    <property type="entry name" value="Kinesin-like protein KIF17"/>
    <property type="match status" value="1"/>
</dbReference>
<dbReference type="SUPFAM" id="SSF52540">
    <property type="entry name" value="P-loop containing nucleoside triphosphate hydrolases"/>
    <property type="match status" value="1"/>
</dbReference>
<keyword evidence="3 11" id="KW-0493">Microtubule</keyword>
<comment type="function">
    <text evidence="9">Plus-end directed microtubule motor that may be used for anterograde axonal transport and could conceivably move cargos in fly neurons different than those moved by kinesin heavy chain or other plus-end directed motors.</text>
</comment>
<dbReference type="OrthoDB" id="3176171at2759"/>
<name>A0A0K8VZE1_BACLA</name>
<evidence type="ECO:0000259" key="13">
    <source>
        <dbReference type="PROSITE" id="PS50067"/>
    </source>
</evidence>
<dbReference type="PRINTS" id="PR00380">
    <property type="entry name" value="KINESINHEAVY"/>
</dbReference>
<reference evidence="14" key="1">
    <citation type="submission" date="2015-06" db="EMBL/GenBank/DDBJ databases">
        <authorList>
            <person name="Hoefler B.C."/>
            <person name="Straight P.D."/>
        </authorList>
    </citation>
    <scope>NUCLEOTIDE SEQUENCE</scope>
</reference>
<dbReference type="EMBL" id="GDHF01008087">
    <property type="protein sequence ID" value="JAI44227.1"/>
    <property type="molecule type" value="Transcribed_RNA"/>
</dbReference>
<comment type="similarity">
    <text evidence="10 11">Belongs to the TRAFAC class myosin-kinesin ATPase superfamily. Kinesin family.</text>
</comment>
<feature type="region of interest" description="Disordered" evidence="12">
    <location>
        <begin position="406"/>
        <end position="450"/>
    </location>
</feature>
<keyword evidence="4 10" id="KW-0547">Nucleotide-binding</keyword>
<sequence>MPQEPPITTTDLEGDEIENVRVVVRVRPMEKSELNSGATNVIQVDKINRAITAVKPNAANEPPKTYYFDNVFSSDSNQLDLYVDTARPIVEKVLEGYNGTIFAYGQTGTGKTYTMSGNPDSPQTKGIIPNAFAHIFGHIAKARENQKFLVRVSYMEIYNEEVRDLLGKDVSKSLEVKERPDIGVFVKDLSGYVVHNADDLENIMRLGNKNRVVGATKMNQESSRSHAIFSITVESSELTQGDMTNVKMGKLQLVDLAGSERQSRTQASGQRLKEATKINLSLSVLGNVISALVDGKSTHIPYRNSKLTRLLQDSLGGNSKTVMCATISPSDINYMETISTLRYASRAKNIQNRMRVNEEPKDALLRHFQEEIARLRKQLEENSHEDQISEEEDEDIDDDEADIEIEIEETPVFNGKKSKKREKSDAEKEEKERRAREHQQEIEHAKSEQEQLRCKLMSLEGKILVGGENLLEKAQTQEKLLEQSLAELEEREQAEKQLQQTLQQKETERIDIEERYSSLQEASTGSTKKIHRVMQMLMSVKSELADQQQEHQREKEGIYENIRSLSRELALCELVLNSYIPKEYQSMINQYTHWNEDIGEWQLKCVAYTGNNMRKHIAEPQEATNKQEFIDLSHVYLSYNTDGVTNPVRTKSARPRTSGVPRPTTARRY</sequence>
<dbReference type="InterPro" id="IPR036961">
    <property type="entry name" value="Kinesin_motor_dom_sf"/>
</dbReference>
<proteinExistence type="inferred from homology"/>
<dbReference type="GO" id="GO:0000278">
    <property type="term" value="P:mitotic cell cycle"/>
    <property type="evidence" value="ECO:0007669"/>
    <property type="project" value="TreeGrafter"/>
</dbReference>
<keyword evidence="7 10" id="KW-0505">Motor protein</keyword>
<comment type="subcellular location">
    <subcellularLocation>
        <location evidence="1">Cytoplasm</location>
        <location evidence="1">Cytoskeleton</location>
    </subcellularLocation>
</comment>
<evidence type="ECO:0000256" key="2">
    <source>
        <dbReference type="ARBA" id="ARBA00022490"/>
    </source>
</evidence>
<dbReference type="GO" id="GO:0005524">
    <property type="term" value="F:ATP binding"/>
    <property type="evidence" value="ECO:0007669"/>
    <property type="project" value="UniProtKB-UniRule"/>
</dbReference>
<dbReference type="PROSITE" id="PS50067">
    <property type="entry name" value="KINESIN_MOTOR_2"/>
    <property type="match status" value="1"/>
</dbReference>
<dbReference type="CDD" id="cd01371">
    <property type="entry name" value="KISc_KIF3"/>
    <property type="match status" value="1"/>
</dbReference>
<evidence type="ECO:0000256" key="11">
    <source>
        <dbReference type="RuleBase" id="RU000394"/>
    </source>
</evidence>
<evidence type="ECO:0000256" key="6">
    <source>
        <dbReference type="ARBA" id="ARBA00023054"/>
    </source>
</evidence>
<keyword evidence="2" id="KW-0963">Cytoplasm</keyword>
<evidence type="ECO:0000313" key="14">
    <source>
        <dbReference type="EMBL" id="JAI44227.1"/>
    </source>
</evidence>
<evidence type="ECO:0000256" key="9">
    <source>
        <dbReference type="ARBA" id="ARBA00060187"/>
    </source>
</evidence>